<dbReference type="GO" id="GO:0004930">
    <property type="term" value="F:G protein-coupled receptor activity"/>
    <property type="evidence" value="ECO:0007669"/>
    <property type="project" value="UniProtKB-KW"/>
</dbReference>
<feature type="domain" description="G-protein coupled receptors family 1 profile" evidence="9">
    <location>
        <begin position="111"/>
        <end position="284"/>
    </location>
</feature>
<dbReference type="PANTHER" id="PTHR24243:SF224">
    <property type="entry name" value="G-PROTEIN COUPLED RECEPTOR 19-RELATED"/>
    <property type="match status" value="1"/>
</dbReference>
<name>A0A8S3ZVQ4_9EUPU</name>
<evidence type="ECO:0000256" key="4">
    <source>
        <dbReference type="ARBA" id="ARBA00023040"/>
    </source>
</evidence>
<dbReference type="Pfam" id="PF00001">
    <property type="entry name" value="7tm_1"/>
    <property type="match status" value="1"/>
</dbReference>
<sequence length="596" mass="66650">MDKMATVLAALVVKSSSSGTLVVSAIAGLSTYLTTVPISMAGAELTQDTNNSYIDNTKRPSSHENKNKTINLTVSDEERQRYLEELQSETTMTMLPAIVFLLTIAVVGLVGNSLVIVVYSRRPQWTATGVLVATIAVLDLIANTIAIPAEIYDMFHTWTFHNSHLCRARLHATVFITLSSGMILVAVAVTRYRKVCHPFHWQVTTQNAKMISFVVCCLGFLLSLPYAVVSGSQTKDTPRRGIVGYQCALDDKYVNTFYPVAIYAVFLLLYVFCSLTLTVLYIFIGVTACRHSNMYGVSSPGTSTVTNATSCRNDSNPTEHCFDQNNCNSARCGHCYENNIDTVITGLSAIGGTRHLQSIEMNLFQSSDDQFQYNVGVLRDQTEVLNPLASDFYGTLEKTKNPLSVDSAYRQRDASHFPDNEENMQLVQGSGENVKTGRITIKNIKSSQDFGEDKDIDATRITKKNNPDNKMSSVESSGEDTDSDWKFTECCMDRLLDKRNRLDTARTNDELMNTIRPRQFLEKTGSKNDNVSNLYNKFMFPYVVANLSKVQIILFNLGMRTFFLNSAVNPVVYSLCDVNFRRECFKVIKFQQNNEM</sequence>
<keyword evidence="11" id="KW-1185">Reference proteome</keyword>
<keyword evidence="4" id="KW-0297">G-protein coupled receptor</keyword>
<feature type="transmembrane region" description="Helical" evidence="8">
    <location>
        <begin position="130"/>
        <end position="149"/>
    </location>
</feature>
<evidence type="ECO:0000259" key="9">
    <source>
        <dbReference type="PROSITE" id="PS50262"/>
    </source>
</evidence>
<dbReference type="InterPro" id="IPR017452">
    <property type="entry name" value="GPCR_Rhodpsn_7TM"/>
</dbReference>
<dbReference type="InterPro" id="IPR000276">
    <property type="entry name" value="GPCR_Rhodpsn"/>
</dbReference>
<dbReference type="AlphaFoldDB" id="A0A8S3ZVQ4"/>
<gene>
    <name evidence="10" type="ORF">CUNI_LOCUS17746</name>
</gene>
<reference evidence="10" key="1">
    <citation type="submission" date="2021-04" db="EMBL/GenBank/DDBJ databases">
        <authorList>
            <consortium name="Molecular Ecology Group"/>
        </authorList>
    </citation>
    <scope>NUCLEOTIDE SEQUENCE</scope>
</reference>
<dbReference type="EMBL" id="CAJHNH020005146">
    <property type="protein sequence ID" value="CAG5132188.1"/>
    <property type="molecule type" value="Genomic_DNA"/>
</dbReference>
<dbReference type="CDD" id="cd00637">
    <property type="entry name" value="7tm_classA_rhodopsin-like"/>
    <property type="match status" value="1"/>
</dbReference>
<keyword evidence="7" id="KW-0807">Transducer</keyword>
<organism evidence="10 11">
    <name type="scientific">Candidula unifasciata</name>
    <dbReference type="NCBI Taxonomy" id="100452"/>
    <lineage>
        <taxon>Eukaryota</taxon>
        <taxon>Metazoa</taxon>
        <taxon>Spiralia</taxon>
        <taxon>Lophotrochozoa</taxon>
        <taxon>Mollusca</taxon>
        <taxon>Gastropoda</taxon>
        <taxon>Heterobranchia</taxon>
        <taxon>Euthyneura</taxon>
        <taxon>Panpulmonata</taxon>
        <taxon>Eupulmonata</taxon>
        <taxon>Stylommatophora</taxon>
        <taxon>Helicina</taxon>
        <taxon>Helicoidea</taxon>
        <taxon>Geomitridae</taxon>
        <taxon>Candidula</taxon>
    </lineage>
</organism>
<keyword evidence="5 8" id="KW-0472">Membrane</keyword>
<protein>
    <recommendedName>
        <fullName evidence="9">G-protein coupled receptors family 1 profile domain-containing protein</fullName>
    </recommendedName>
</protein>
<evidence type="ECO:0000256" key="5">
    <source>
        <dbReference type="ARBA" id="ARBA00023136"/>
    </source>
</evidence>
<dbReference type="GO" id="GO:0005886">
    <property type="term" value="C:plasma membrane"/>
    <property type="evidence" value="ECO:0007669"/>
    <property type="project" value="TreeGrafter"/>
</dbReference>
<keyword evidence="3 8" id="KW-1133">Transmembrane helix</keyword>
<evidence type="ECO:0000256" key="7">
    <source>
        <dbReference type="ARBA" id="ARBA00023224"/>
    </source>
</evidence>
<evidence type="ECO:0000256" key="8">
    <source>
        <dbReference type="SAM" id="Phobius"/>
    </source>
</evidence>
<keyword evidence="6" id="KW-0675">Receptor</keyword>
<dbReference type="PROSITE" id="PS50262">
    <property type="entry name" value="G_PROTEIN_RECEP_F1_2"/>
    <property type="match status" value="1"/>
</dbReference>
<evidence type="ECO:0000256" key="1">
    <source>
        <dbReference type="ARBA" id="ARBA00004141"/>
    </source>
</evidence>
<feature type="transmembrane region" description="Helical" evidence="8">
    <location>
        <begin position="94"/>
        <end position="118"/>
    </location>
</feature>
<feature type="transmembrane region" description="Helical" evidence="8">
    <location>
        <begin position="169"/>
        <end position="189"/>
    </location>
</feature>
<dbReference type="OrthoDB" id="6161389at2759"/>
<dbReference type="PRINTS" id="PR00237">
    <property type="entry name" value="GPCRRHODOPSN"/>
</dbReference>
<evidence type="ECO:0000313" key="10">
    <source>
        <dbReference type="EMBL" id="CAG5132188.1"/>
    </source>
</evidence>
<evidence type="ECO:0000256" key="6">
    <source>
        <dbReference type="ARBA" id="ARBA00023170"/>
    </source>
</evidence>
<proteinExistence type="predicted"/>
<dbReference type="Gene3D" id="1.20.1070.10">
    <property type="entry name" value="Rhodopsin 7-helix transmembrane proteins"/>
    <property type="match status" value="1"/>
</dbReference>
<evidence type="ECO:0000313" key="11">
    <source>
        <dbReference type="Proteomes" id="UP000678393"/>
    </source>
</evidence>
<dbReference type="PANTHER" id="PTHR24243">
    <property type="entry name" value="G-PROTEIN COUPLED RECEPTOR"/>
    <property type="match status" value="1"/>
</dbReference>
<comment type="subcellular location">
    <subcellularLocation>
        <location evidence="1">Membrane</location>
        <topology evidence="1">Multi-pass membrane protein</topology>
    </subcellularLocation>
</comment>
<accession>A0A8S3ZVQ4</accession>
<comment type="caution">
    <text evidence="10">The sequence shown here is derived from an EMBL/GenBank/DDBJ whole genome shotgun (WGS) entry which is preliminary data.</text>
</comment>
<dbReference type="Gene3D" id="1.10.1220.70">
    <property type="match status" value="1"/>
</dbReference>
<dbReference type="Proteomes" id="UP000678393">
    <property type="component" value="Unassembled WGS sequence"/>
</dbReference>
<dbReference type="SUPFAM" id="SSF81321">
    <property type="entry name" value="Family A G protein-coupled receptor-like"/>
    <property type="match status" value="1"/>
</dbReference>
<feature type="transmembrane region" description="Helical" evidence="8">
    <location>
        <begin position="210"/>
        <end position="229"/>
    </location>
</feature>
<feature type="transmembrane region" description="Helical" evidence="8">
    <location>
        <begin position="260"/>
        <end position="284"/>
    </location>
</feature>
<evidence type="ECO:0000256" key="2">
    <source>
        <dbReference type="ARBA" id="ARBA00022692"/>
    </source>
</evidence>
<keyword evidence="2 8" id="KW-0812">Transmembrane</keyword>
<evidence type="ECO:0000256" key="3">
    <source>
        <dbReference type="ARBA" id="ARBA00022989"/>
    </source>
</evidence>